<evidence type="ECO:0000313" key="6">
    <source>
        <dbReference type="EMBL" id="PQQ66802.1"/>
    </source>
</evidence>
<dbReference type="InterPro" id="IPR026889">
    <property type="entry name" value="Zn_Tnp"/>
</dbReference>
<reference evidence="3 7" key="1">
    <citation type="submission" date="2017-12" db="EMBL/GenBank/DDBJ databases">
        <title>Complete genome sequence of Herbivorax saccincola GGR1, a novel Cellulosome-producing hydrolytic bacterium in a thermophilic biogas plant, established by Illumina and Nanopore MinION sequencing.</title>
        <authorList>
            <person name="Pechtl A."/>
            <person name="Ruckert C."/>
            <person name="Koeck D.E."/>
            <person name="Maus I."/>
            <person name="Winkler A."/>
            <person name="Kalinowski J."/>
            <person name="Puhler A."/>
            <person name="Schwarz W.W."/>
            <person name="Zverlov V.V."/>
            <person name="Schluter A."/>
            <person name="Liebl W."/>
        </authorList>
    </citation>
    <scope>NUCLEOTIDE SEQUENCE [LARGE SCALE GENOMIC DNA]</scope>
    <source>
        <strain evidence="3">GGR1</strain>
        <strain evidence="7">SR1</strain>
    </source>
</reference>
<evidence type="ECO:0000259" key="2">
    <source>
        <dbReference type="Pfam" id="PF14319"/>
    </source>
</evidence>
<dbReference type="GO" id="GO:0004803">
    <property type="term" value="F:transposase activity"/>
    <property type="evidence" value="ECO:0007669"/>
    <property type="project" value="InterPro"/>
</dbReference>
<feature type="domain" description="Transposase IS801/IS1294" evidence="1">
    <location>
        <begin position="153"/>
        <end position="321"/>
    </location>
</feature>
<dbReference type="EMBL" id="NEMB01000003">
    <property type="protein sequence ID" value="PQQ65416.1"/>
    <property type="molecule type" value="Genomic_DNA"/>
</dbReference>
<name>A0A2K9E5H5_9FIRM</name>
<dbReference type="OrthoDB" id="9791273at2"/>
<feature type="domain" description="Transposase zinc-binding" evidence="2">
    <location>
        <begin position="16"/>
        <end position="109"/>
    </location>
</feature>
<evidence type="ECO:0000313" key="3">
    <source>
        <dbReference type="EMBL" id="AUG58639.1"/>
    </source>
</evidence>
<dbReference type="InterPro" id="IPR007069">
    <property type="entry name" value="Transposase_32"/>
</dbReference>
<dbReference type="RefSeq" id="WP_101303222.1">
    <property type="nucleotide sequence ID" value="NZ_CP025197.1"/>
</dbReference>
<dbReference type="EMBL" id="NEMB01000003">
    <property type="protein sequence ID" value="PQQ65962.1"/>
    <property type="molecule type" value="Genomic_DNA"/>
</dbReference>
<evidence type="ECO:0000313" key="5">
    <source>
        <dbReference type="EMBL" id="PQQ65962.1"/>
    </source>
</evidence>
<gene>
    <name evidence="4" type="ORF">B9R14_00590</name>
    <name evidence="5" type="ORF">B9R14_03720</name>
    <name evidence="6" type="ORF">B9R14_08625</name>
    <name evidence="3" type="ORF">HVS_13880</name>
</gene>
<dbReference type="Proteomes" id="UP000233534">
    <property type="component" value="Chromosome"/>
</dbReference>
<reference evidence="4 8" key="2">
    <citation type="journal article" date="2018" name="Syst. Appl. Microbiol.">
        <title>Characterization and high-quality draft genome sequence of Herbivorax saccincola A7, an anaerobic, alkaliphilic, thermophilic, cellulolytic, and xylanolytic bacterium.</title>
        <authorList>
            <person name="Aikawa S."/>
            <person name="Baramee S."/>
            <person name="Sermsathanaswadi J."/>
            <person name="Thianheng P."/>
            <person name="Tachaapaikoon C."/>
            <person name="Shikata A."/>
            <person name="Waeonukul R."/>
            <person name="Pason P."/>
            <person name="Ratanakhanokchai K."/>
            <person name="Kosugi A."/>
        </authorList>
    </citation>
    <scope>NUCLEOTIDE SEQUENCE [LARGE SCALE GENOMIC DNA]</scope>
    <source>
        <strain evidence="4 8">A7</strain>
    </source>
</reference>
<accession>A0A2K9E5H5</accession>
<keyword evidence="7" id="KW-1185">Reference proteome</keyword>
<dbReference type="GO" id="GO:0006313">
    <property type="term" value="P:DNA transposition"/>
    <property type="evidence" value="ECO:0007669"/>
    <property type="project" value="InterPro"/>
</dbReference>
<evidence type="ECO:0000313" key="4">
    <source>
        <dbReference type="EMBL" id="PQQ65416.1"/>
    </source>
</evidence>
<dbReference type="Pfam" id="PF14319">
    <property type="entry name" value="Zn_Tnp_IS91"/>
    <property type="match status" value="1"/>
</dbReference>
<dbReference type="Pfam" id="PF04986">
    <property type="entry name" value="Y2_Tnp"/>
    <property type="match status" value="1"/>
</dbReference>
<organism evidence="3 7">
    <name type="scientific">Acetivibrio saccincola</name>
    <dbReference type="NCBI Taxonomy" id="1677857"/>
    <lineage>
        <taxon>Bacteria</taxon>
        <taxon>Bacillati</taxon>
        <taxon>Bacillota</taxon>
        <taxon>Clostridia</taxon>
        <taxon>Eubacteriales</taxon>
        <taxon>Oscillospiraceae</taxon>
        <taxon>Acetivibrio</taxon>
    </lineage>
</organism>
<dbReference type="PANTHER" id="PTHR37023:SF1">
    <property type="entry name" value="ISSOD25 TRANSPOSASE TNPA_ISSOD25"/>
    <property type="match status" value="1"/>
</dbReference>
<dbReference type="KEGG" id="hsc:HVS_13880"/>
<proteinExistence type="predicted"/>
<dbReference type="EMBL" id="CP025197">
    <property type="protein sequence ID" value="AUG58639.1"/>
    <property type="molecule type" value="Genomic_DNA"/>
</dbReference>
<dbReference type="EMBL" id="NEMB01000003">
    <property type="protein sequence ID" value="PQQ66802.1"/>
    <property type="molecule type" value="Genomic_DNA"/>
</dbReference>
<evidence type="ECO:0000313" key="7">
    <source>
        <dbReference type="Proteomes" id="UP000233534"/>
    </source>
</evidence>
<dbReference type="PANTHER" id="PTHR37023">
    <property type="entry name" value="TRANSPOSASE"/>
    <property type="match status" value="1"/>
</dbReference>
<protein>
    <submittedName>
        <fullName evidence="3">Transposase</fullName>
    </submittedName>
</protein>
<evidence type="ECO:0000259" key="1">
    <source>
        <dbReference type="Pfam" id="PF04986"/>
    </source>
</evidence>
<evidence type="ECO:0000313" key="8">
    <source>
        <dbReference type="Proteomes" id="UP000239720"/>
    </source>
</evidence>
<sequence>MITEEEKKDKNIFKQIIEENWEDFKKKYPSYNKPYYEEVIKKTLLCGSEQGGYTEYRCMECGQGMRRIPFTCKSCFCLSCSKVYTDEVVSQVSKMLRSGMKYRHVVLTIPEQLREVFYKYRHNGKILSELMRTGYRCVEEVVGTAVKRKVKIGMIMVLQTHGRSGHYNPHLHILLTSGGINEERKEWKELGYLPFEIIHTKWQYHLLNMIREQVPTKEMNKMVDNLYKLYTKGFVANVSKGEAPEKAKGLAKYLAKYMASPPISVRRIIRYDGETVTYWYNDHETKARKEESLDVLTFIGRMVQHILPKGFQRIRYYGLQATKTYEKWSQVIKEGLKNFCKAVQGVYEVIESRNYRQRYKESSGKDPLKCPFCGSEMKVWKIWHPIYGVIYDEEKNIRQGKYEKYSKPRDRGGCTLRGCTRILQISMFSLSL</sequence>
<dbReference type="AlphaFoldDB" id="A0A2K9E5H5"/>
<dbReference type="Proteomes" id="UP000239720">
    <property type="component" value="Unassembled WGS sequence"/>
</dbReference>
<dbReference type="GO" id="GO:0003677">
    <property type="term" value="F:DNA binding"/>
    <property type="evidence" value="ECO:0007669"/>
    <property type="project" value="InterPro"/>
</dbReference>